<feature type="transmembrane region" description="Helical" evidence="1">
    <location>
        <begin position="28"/>
        <end position="45"/>
    </location>
</feature>
<keyword evidence="4" id="KW-1185">Reference proteome</keyword>
<feature type="transmembrane region" description="Helical" evidence="1">
    <location>
        <begin position="142"/>
        <end position="161"/>
    </location>
</feature>
<name>A0A7M1LHC7_9BACT</name>
<feature type="transmembrane region" description="Helical" evidence="1">
    <location>
        <begin position="57"/>
        <end position="78"/>
    </location>
</feature>
<dbReference type="Proteomes" id="UP000594749">
    <property type="component" value="Chromosome"/>
</dbReference>
<dbReference type="SUPFAM" id="SSF103481">
    <property type="entry name" value="Multidrug resistance efflux transporter EmrE"/>
    <property type="match status" value="2"/>
</dbReference>
<dbReference type="InterPro" id="IPR000620">
    <property type="entry name" value="EamA_dom"/>
</dbReference>
<dbReference type="EMBL" id="CP063078">
    <property type="protein sequence ID" value="QOQ87999.1"/>
    <property type="molecule type" value="Genomic_DNA"/>
</dbReference>
<organism evidence="3 4">
    <name type="scientific">Campylobacter corcagiensis</name>
    <dbReference type="NCBI Taxonomy" id="1448857"/>
    <lineage>
        <taxon>Bacteria</taxon>
        <taxon>Pseudomonadati</taxon>
        <taxon>Campylobacterota</taxon>
        <taxon>Epsilonproteobacteria</taxon>
        <taxon>Campylobacterales</taxon>
        <taxon>Campylobacteraceae</taxon>
        <taxon>Campylobacter</taxon>
    </lineage>
</organism>
<dbReference type="AlphaFoldDB" id="A0A7M1LHC7"/>
<evidence type="ECO:0000313" key="4">
    <source>
        <dbReference type="Proteomes" id="UP000594749"/>
    </source>
</evidence>
<feature type="transmembrane region" description="Helical" evidence="1">
    <location>
        <begin position="167"/>
        <end position="186"/>
    </location>
</feature>
<dbReference type="InterPro" id="IPR037185">
    <property type="entry name" value="EmrE-like"/>
</dbReference>
<dbReference type="GO" id="GO:0016020">
    <property type="term" value="C:membrane"/>
    <property type="evidence" value="ECO:0007669"/>
    <property type="project" value="InterPro"/>
</dbReference>
<feature type="transmembrane region" description="Helical" evidence="1">
    <location>
        <begin position="6"/>
        <end position="21"/>
    </location>
</feature>
<dbReference type="RefSeq" id="WP_025801982.1">
    <property type="nucleotide sequence ID" value="NZ_CP053842.1"/>
</dbReference>
<keyword evidence="1" id="KW-1133">Transmembrane helix</keyword>
<sequence length="275" mass="30409">MIYLVLAVVANVLVSVLLKVTKTLKAEVMVLFNYASASLLTLFVFHPNLANLTQIKFPYLFLILGILLPSGFIIMARAVKFTGIARADSAARLSLFLPIVASFLFLGQKLNLGLFIAISLAFLAIFCLVYKKSSTYRGGSLYLFLVWIIYGSCDIIFKLISKQGGEFSATLFIAFILAFVLLFSYLKFKDVKFEIKAVLLGLLLGVLNFLNIVFYIKAHQTLKDNPSLVFTAMNIGVICVSLLVGSLVFKEQLNRLNFAGILLGIISIMLLMVFG</sequence>
<feature type="transmembrane region" description="Helical" evidence="1">
    <location>
        <begin position="256"/>
        <end position="274"/>
    </location>
</feature>
<evidence type="ECO:0000259" key="2">
    <source>
        <dbReference type="Pfam" id="PF00892"/>
    </source>
</evidence>
<feature type="domain" description="EamA" evidence="2">
    <location>
        <begin position="139"/>
        <end position="272"/>
    </location>
</feature>
<keyword evidence="1" id="KW-0812">Transmembrane</keyword>
<accession>A0A7M1LHC7</accession>
<gene>
    <name evidence="3" type="ORF">IMC76_04170</name>
</gene>
<feature type="transmembrane region" description="Helical" evidence="1">
    <location>
        <begin position="198"/>
        <end position="216"/>
    </location>
</feature>
<feature type="transmembrane region" description="Helical" evidence="1">
    <location>
        <begin position="112"/>
        <end position="130"/>
    </location>
</feature>
<dbReference type="Gene3D" id="1.10.3730.20">
    <property type="match status" value="1"/>
</dbReference>
<dbReference type="Pfam" id="PF00892">
    <property type="entry name" value="EamA"/>
    <property type="match status" value="1"/>
</dbReference>
<protein>
    <submittedName>
        <fullName evidence="3">EamA family transporter</fullName>
    </submittedName>
</protein>
<dbReference type="OrthoDB" id="1524053at2"/>
<reference evidence="3 4" key="1">
    <citation type="submission" date="2020-10" db="EMBL/GenBank/DDBJ databases">
        <title>Campylobacter and Helicobacter PacBio genomes.</title>
        <authorList>
            <person name="Lane C."/>
        </authorList>
    </citation>
    <scope>NUCLEOTIDE SEQUENCE [LARGE SCALE GENOMIC DNA]</scope>
    <source>
        <strain evidence="3 4">2016D-0077</strain>
    </source>
</reference>
<evidence type="ECO:0000256" key="1">
    <source>
        <dbReference type="SAM" id="Phobius"/>
    </source>
</evidence>
<evidence type="ECO:0000313" key="3">
    <source>
        <dbReference type="EMBL" id="QOQ87999.1"/>
    </source>
</evidence>
<feature type="transmembrane region" description="Helical" evidence="1">
    <location>
        <begin position="228"/>
        <end position="249"/>
    </location>
</feature>
<keyword evidence="1" id="KW-0472">Membrane</keyword>
<proteinExistence type="predicted"/>